<feature type="active site" description="Proton donor" evidence="5">
    <location>
        <position position="128"/>
    </location>
</feature>
<dbReference type="InterPro" id="IPR014362">
    <property type="entry name" value="Glu_DH"/>
</dbReference>
<dbReference type="AlphaFoldDB" id="A0A4Y1ZF70"/>
<dbReference type="SUPFAM" id="SSF51735">
    <property type="entry name" value="NAD(P)-binding Rossmann-fold domains"/>
    <property type="match status" value="1"/>
</dbReference>
<dbReference type="InterPro" id="IPR006095">
    <property type="entry name" value="Glu/Leu/Phe/Val/Trp_DH"/>
</dbReference>
<evidence type="ECO:0000313" key="10">
    <source>
        <dbReference type="Proteomes" id="UP000319716"/>
    </source>
</evidence>
<accession>A0A4Y1ZF70</accession>
<evidence type="ECO:0000259" key="8">
    <source>
        <dbReference type="SMART" id="SM00839"/>
    </source>
</evidence>
<dbReference type="Pfam" id="PF00208">
    <property type="entry name" value="ELFV_dehydrog"/>
    <property type="match status" value="1"/>
</dbReference>
<evidence type="ECO:0000313" key="9">
    <source>
        <dbReference type="EMBL" id="GAY77816.1"/>
    </source>
</evidence>
<comment type="caution">
    <text evidence="9">The sequence shown here is derived from an EMBL/GenBank/DDBJ whole genome shotgun (WGS) entry which is preliminary data.</text>
</comment>
<dbReference type="InterPro" id="IPR036291">
    <property type="entry name" value="NAD(P)-bd_dom_sf"/>
</dbReference>
<dbReference type="Gene3D" id="3.40.50.720">
    <property type="entry name" value="NAD(P)-binding Rossmann-like Domain"/>
    <property type="match status" value="1"/>
</dbReference>
<dbReference type="SUPFAM" id="SSF53223">
    <property type="entry name" value="Aminoacid dehydrogenase-like, N-terminal domain"/>
    <property type="match status" value="1"/>
</dbReference>
<evidence type="ECO:0000256" key="3">
    <source>
        <dbReference type="ARBA" id="ARBA00023002"/>
    </source>
</evidence>
<feature type="site" description="Important for catalysis" evidence="6">
    <location>
        <position position="168"/>
    </location>
</feature>
<dbReference type="Pfam" id="PF02812">
    <property type="entry name" value="ELFV_dehydrog_N"/>
    <property type="match status" value="1"/>
</dbReference>
<dbReference type="PRINTS" id="PR00082">
    <property type="entry name" value="GLFDHDRGNASE"/>
</dbReference>
<keyword evidence="3 4" id="KW-0560">Oxidoreductase</keyword>
<protein>
    <recommendedName>
        <fullName evidence="2 4">Glutamate dehydrogenase</fullName>
    </recommendedName>
</protein>
<dbReference type="InterPro" id="IPR046346">
    <property type="entry name" value="Aminoacid_DH-like_N_sf"/>
</dbReference>
<feature type="domain" description="Glutamate/phenylalanine/leucine/valine/L-tryptophan dehydrogenase C-terminal" evidence="8">
    <location>
        <begin position="205"/>
        <end position="434"/>
    </location>
</feature>
<proteinExistence type="inferred from homology"/>
<dbReference type="Gene3D" id="1.10.8.1210">
    <property type="match status" value="2"/>
</dbReference>
<dbReference type="GO" id="GO:0006538">
    <property type="term" value="P:L-glutamate catabolic process"/>
    <property type="evidence" value="ECO:0007669"/>
    <property type="project" value="TreeGrafter"/>
</dbReference>
<evidence type="ECO:0000256" key="2">
    <source>
        <dbReference type="ARBA" id="ARBA00012896"/>
    </source>
</evidence>
<dbReference type="PIRSF" id="PIRSF000185">
    <property type="entry name" value="Glu_DH"/>
    <property type="match status" value="1"/>
</dbReference>
<comment type="similarity">
    <text evidence="1 4 7">Belongs to the Glu/Leu/Phe/Val dehydrogenases family.</text>
</comment>
<gene>
    <name evidence="9" type="ORF">NBRC111894_3370</name>
</gene>
<dbReference type="GO" id="GO:0004352">
    <property type="term" value="F:glutamate dehydrogenase (NAD+) activity"/>
    <property type="evidence" value="ECO:0007669"/>
    <property type="project" value="TreeGrafter"/>
</dbReference>
<dbReference type="InterPro" id="IPR006096">
    <property type="entry name" value="Glu/Leu/Phe/Val/Trp_DH_C"/>
</dbReference>
<dbReference type="RefSeq" id="WP_010024473.1">
    <property type="nucleotide sequence ID" value="NZ_BEXB01000033.1"/>
</dbReference>
<dbReference type="PANTHER" id="PTHR11606">
    <property type="entry name" value="GLUTAMATE DEHYDROGENASE"/>
    <property type="match status" value="1"/>
</dbReference>
<evidence type="ECO:0000256" key="4">
    <source>
        <dbReference type="PIRNR" id="PIRNR000185"/>
    </source>
</evidence>
<evidence type="ECO:0000256" key="7">
    <source>
        <dbReference type="RuleBase" id="RU004417"/>
    </source>
</evidence>
<evidence type="ECO:0000256" key="1">
    <source>
        <dbReference type="ARBA" id="ARBA00006382"/>
    </source>
</evidence>
<dbReference type="InterPro" id="IPR006097">
    <property type="entry name" value="Glu/Leu/Phe/Val/Trp_DH_dimer"/>
</dbReference>
<organism evidence="9 10">
    <name type="scientific">Sporolactobacillus inulinus</name>
    <dbReference type="NCBI Taxonomy" id="2078"/>
    <lineage>
        <taxon>Bacteria</taxon>
        <taxon>Bacillati</taxon>
        <taxon>Bacillota</taxon>
        <taxon>Bacilli</taxon>
        <taxon>Bacillales</taxon>
        <taxon>Sporolactobacillaceae</taxon>
        <taxon>Sporolactobacillus</taxon>
    </lineage>
</organism>
<dbReference type="SMART" id="SM00839">
    <property type="entry name" value="ELFV_dehydrog"/>
    <property type="match status" value="1"/>
</dbReference>
<dbReference type="Proteomes" id="UP000319716">
    <property type="component" value="Unassembled WGS sequence"/>
</dbReference>
<dbReference type="Gene3D" id="3.40.50.10860">
    <property type="entry name" value="Leucine Dehydrogenase, chain A, domain 1"/>
    <property type="match status" value="1"/>
</dbReference>
<dbReference type="EMBL" id="BEXB01000033">
    <property type="protein sequence ID" value="GAY77816.1"/>
    <property type="molecule type" value="Genomic_DNA"/>
</dbReference>
<sequence>MQPFIAAGAERKILVSVFQQDFTKKQACFLASVHEMIQEALAELGYSEEVFELLKEPQRTLTVRIPVKMDNGQVRVFTGYRVQHSFSVGPTKGGVLFHTEVSEPLLHGLSLMNSLKNGLLNLPFGGAKGGVLCEPRELSARELELVSRGYIQAIRSVIGPYLDIPAPDIFTNSQVMAWMMDEYSKMCPDQSAGFITGKPIVLGGLKSREHASGRGIVLFISEAARKKGINLSHATAIIQGFGELGGYVAQSLADSGVTITGLSDAYGAVYDSDGLDLTHLIACRDSFGTITKLHEHSLTSQQLLEKPCDIMVLAAVANQITGRASQTINSSLVVEAAEDAVSDDAAEWMTQNDILFLPEILTSSGDMTASYIEWAQNRQGLIWSKQEGEMRVRQILADAFERIHHIAKERSISMRSAAYLAGVYKIAESARTRGWL</sequence>
<evidence type="ECO:0000256" key="6">
    <source>
        <dbReference type="PIRSR" id="PIRSR000185-3"/>
    </source>
</evidence>
<reference evidence="9 10" key="1">
    <citation type="submission" date="2017-11" db="EMBL/GenBank/DDBJ databases">
        <title>Draft Genome Sequence of Sporolactobacillus inulinus NBRC 111894 Isolated from Koso, a Japanese Sugar-Vegetable Fermented Beverage.</title>
        <authorList>
            <person name="Chiou T.Y."/>
            <person name="Oshima K."/>
            <person name="Suda W."/>
            <person name="Hattori M."/>
            <person name="Takahashi T."/>
        </authorList>
    </citation>
    <scope>NUCLEOTIDE SEQUENCE [LARGE SCALE GENOMIC DNA]</scope>
    <source>
        <strain evidence="9 10">NBRC111894</strain>
    </source>
</reference>
<name>A0A4Y1ZF70_9BACL</name>
<evidence type="ECO:0000256" key="5">
    <source>
        <dbReference type="PIRSR" id="PIRSR000185-1"/>
    </source>
</evidence>
<dbReference type="PANTHER" id="PTHR11606:SF13">
    <property type="entry name" value="GLUTAMATE DEHYDROGENASE 1, MITOCHONDRIAL"/>
    <property type="match status" value="1"/>
</dbReference>